<proteinExistence type="predicted"/>
<gene>
    <name evidence="1" type="ORF">ACIKP7_14580</name>
</gene>
<protein>
    <submittedName>
        <fullName evidence="1">Uncharacterized protein</fullName>
    </submittedName>
</protein>
<keyword evidence="2" id="KW-1185">Reference proteome</keyword>
<organism evidence="1 2">
    <name type="scientific">Pseudomonas caricapapayae</name>
    <dbReference type="NCBI Taxonomy" id="46678"/>
    <lineage>
        <taxon>Bacteria</taxon>
        <taxon>Pseudomonadati</taxon>
        <taxon>Pseudomonadota</taxon>
        <taxon>Gammaproteobacteria</taxon>
        <taxon>Pseudomonadales</taxon>
        <taxon>Pseudomonadaceae</taxon>
        <taxon>Pseudomonas</taxon>
    </lineage>
</organism>
<dbReference type="Proteomes" id="UP001615411">
    <property type="component" value="Unassembled WGS sequence"/>
</dbReference>
<dbReference type="EMBL" id="JBIUGF010000042">
    <property type="protein sequence ID" value="MFJ1339349.1"/>
    <property type="molecule type" value="Genomic_DNA"/>
</dbReference>
<comment type="caution">
    <text evidence="1">The sequence shown here is derived from an EMBL/GenBank/DDBJ whole genome shotgun (WGS) entry which is preliminary data.</text>
</comment>
<sequence>MSEIQNTGNNVQLNNGDLLVFVGLSTENSEALKYSHLFSSLAASAQFFPTTEGQQWFQAYLQTMQTCGWLPIKFSYTKEVASSQNLSVKNLLIKAVQAGLGFATGGASTIATLGSVASEAFDTLAKNPEATALFDRTSAEKEGTALSMAVCTQHANGEVMLSVGCMQSTESPPGKTNVLVFEWSSSHSDTYTGAAALSFHRGLYDQVKETLIERVGDKSKKDVLTLSIEPKKRS</sequence>
<evidence type="ECO:0000313" key="2">
    <source>
        <dbReference type="Proteomes" id="UP001615411"/>
    </source>
</evidence>
<evidence type="ECO:0000313" key="1">
    <source>
        <dbReference type="EMBL" id="MFJ1339349.1"/>
    </source>
</evidence>
<name>A0ACC7LYN3_9PSED</name>
<reference evidence="1" key="1">
    <citation type="submission" date="2024-10" db="EMBL/GenBank/DDBJ databases">
        <title>Aeromonas and Pseudomonas from the Cagarras Archipelago, Rio de Janeiro, Brazil.</title>
        <authorList>
            <person name="Canellas A.L.B."/>
            <person name="Laport M.S."/>
        </authorList>
    </citation>
    <scope>NUCLEOTIDE SEQUENCE</scope>
    <source>
        <strain evidence="1">ACP-7</strain>
    </source>
</reference>
<accession>A0ACC7LYN3</accession>